<reference evidence="2" key="1">
    <citation type="journal article" date="2022" name="DNA Res.">
        <title>Genome analysis of five recently described species of the CUG-Ser clade uncovers Candida theae as a new hybrid lineage with pathogenic potential in the Candida parapsilosis species complex.</title>
        <authorList>
            <person name="Mixao V."/>
            <person name="Del Olmo V."/>
            <person name="Hegedusova E."/>
            <person name="Saus E."/>
            <person name="Pryszcz L."/>
            <person name="Cillingova A."/>
            <person name="Nosek J."/>
            <person name="Gabaldon T."/>
        </authorList>
    </citation>
    <scope>NUCLEOTIDE SEQUENCE</scope>
    <source>
        <strain evidence="2">CBS 10844</strain>
    </source>
</reference>
<proteinExistence type="predicted"/>
<evidence type="ECO:0000313" key="2">
    <source>
        <dbReference type="EMBL" id="KAI3403042.1"/>
    </source>
</evidence>
<gene>
    <name evidence="2" type="ORF">KGF56_004102</name>
</gene>
<feature type="region of interest" description="Disordered" evidence="1">
    <location>
        <begin position="88"/>
        <end position="129"/>
    </location>
</feature>
<sequence length="152" mass="15700">MTIKERVKRVSKIFSNDSKESLDKQIAAAGAKPPAETEEAATTEATTADDTAAADASAGETAPADVVEEGEPVALDVDGIDTPAVKADADADTAVEAAEADAEPNADADATNAPEVAEEAEGETAPVEKANKKHDFFKKLFSKFKKPVVAKA</sequence>
<dbReference type="Proteomes" id="UP001202479">
    <property type="component" value="Unassembled WGS sequence"/>
</dbReference>
<dbReference type="GeneID" id="73381717"/>
<protein>
    <submittedName>
        <fullName evidence="2">Uncharacterized protein</fullName>
    </submittedName>
</protein>
<dbReference type="RefSeq" id="XP_049178789.1">
    <property type="nucleotide sequence ID" value="XM_049325506.1"/>
</dbReference>
<feature type="compositionally biased region" description="Acidic residues" evidence="1">
    <location>
        <begin position="90"/>
        <end position="106"/>
    </location>
</feature>
<dbReference type="AlphaFoldDB" id="A0AAI9SU08"/>
<name>A0AAI9SU08_9ASCO</name>
<feature type="compositionally biased region" description="Low complexity" evidence="1">
    <location>
        <begin position="42"/>
        <end position="65"/>
    </location>
</feature>
<accession>A0AAI9SU08</accession>
<dbReference type="EMBL" id="JAHUZD010000138">
    <property type="protein sequence ID" value="KAI3403042.1"/>
    <property type="molecule type" value="Genomic_DNA"/>
</dbReference>
<feature type="region of interest" description="Disordered" evidence="1">
    <location>
        <begin position="18"/>
        <end position="69"/>
    </location>
</feature>
<organism evidence="2 3">
    <name type="scientific">Candida oxycetoniae</name>
    <dbReference type="NCBI Taxonomy" id="497107"/>
    <lineage>
        <taxon>Eukaryota</taxon>
        <taxon>Fungi</taxon>
        <taxon>Dikarya</taxon>
        <taxon>Ascomycota</taxon>
        <taxon>Saccharomycotina</taxon>
        <taxon>Pichiomycetes</taxon>
        <taxon>Debaryomycetaceae</taxon>
        <taxon>Candida/Lodderomyces clade</taxon>
        <taxon>Candida</taxon>
    </lineage>
</organism>
<evidence type="ECO:0000313" key="3">
    <source>
        <dbReference type="Proteomes" id="UP001202479"/>
    </source>
</evidence>
<evidence type="ECO:0000256" key="1">
    <source>
        <dbReference type="SAM" id="MobiDB-lite"/>
    </source>
</evidence>
<keyword evidence="3" id="KW-1185">Reference proteome</keyword>
<comment type="caution">
    <text evidence="2">The sequence shown here is derived from an EMBL/GenBank/DDBJ whole genome shotgun (WGS) entry which is preliminary data.</text>
</comment>